<dbReference type="InterPro" id="IPR029039">
    <property type="entry name" value="Flavoprotein-like_sf"/>
</dbReference>
<gene>
    <name evidence="2" type="ORF">MIPYR_10695</name>
</gene>
<protein>
    <submittedName>
        <fullName evidence="2">Putative flavodoxin</fullName>
    </submittedName>
</protein>
<dbReference type="PROSITE" id="PS50902">
    <property type="entry name" value="FLAVODOXIN_LIKE"/>
    <property type="match status" value="1"/>
</dbReference>
<dbReference type="GO" id="GO:0010181">
    <property type="term" value="F:FMN binding"/>
    <property type="evidence" value="ECO:0007669"/>
    <property type="project" value="InterPro"/>
</dbReference>
<dbReference type="SUPFAM" id="SSF52218">
    <property type="entry name" value="Flavoproteins"/>
    <property type="match status" value="1"/>
</dbReference>
<dbReference type="Pfam" id="PF12724">
    <property type="entry name" value="Flavodoxin_5"/>
    <property type="match status" value="1"/>
</dbReference>
<dbReference type="GO" id="GO:0009055">
    <property type="term" value="F:electron transfer activity"/>
    <property type="evidence" value="ECO:0007669"/>
    <property type="project" value="InterPro"/>
</dbReference>
<proteinExistence type="predicted"/>
<reference evidence="2" key="1">
    <citation type="submission" date="2016-03" db="EMBL/GenBank/DDBJ databases">
        <authorList>
            <person name="Ploux O."/>
        </authorList>
    </citation>
    <scope>NUCLEOTIDE SEQUENCE</scope>
    <source>
        <strain evidence="2">UC1</strain>
    </source>
</reference>
<feature type="domain" description="Flavodoxin-like" evidence="1">
    <location>
        <begin position="12"/>
        <end position="176"/>
    </location>
</feature>
<dbReference type="Gene3D" id="3.40.50.360">
    <property type="match status" value="1"/>
</dbReference>
<organism evidence="2">
    <name type="scientific">uncultured Microbacterium sp</name>
    <dbReference type="NCBI Taxonomy" id="191216"/>
    <lineage>
        <taxon>Bacteria</taxon>
        <taxon>Bacillati</taxon>
        <taxon>Actinomycetota</taxon>
        <taxon>Actinomycetes</taxon>
        <taxon>Micrococcales</taxon>
        <taxon>Microbacteriaceae</taxon>
        <taxon>Microbacterium</taxon>
        <taxon>environmental samples</taxon>
    </lineage>
</organism>
<dbReference type="EMBL" id="FLQR01000001">
    <property type="protein sequence ID" value="SBS70873.1"/>
    <property type="molecule type" value="Genomic_DNA"/>
</dbReference>
<evidence type="ECO:0000259" key="1">
    <source>
        <dbReference type="PROSITE" id="PS50902"/>
    </source>
</evidence>
<dbReference type="InterPro" id="IPR001226">
    <property type="entry name" value="Flavodoxin_CS"/>
</dbReference>
<dbReference type="PROSITE" id="PS00201">
    <property type="entry name" value="FLAVODOXIN"/>
    <property type="match status" value="1"/>
</dbReference>
<accession>A0A1Y5NWX0</accession>
<dbReference type="RefSeq" id="WP_295573614.1">
    <property type="nucleotide sequence ID" value="NZ_FLQR01000001.1"/>
</dbReference>
<name>A0A1Y5NWX0_9MICO</name>
<dbReference type="InterPro" id="IPR026816">
    <property type="entry name" value="Flavodoxin_dom"/>
</dbReference>
<sequence length="187" mass="20127">MTTNEPSTHVTATIVYESMFGATRRVAEAIAAGIRSAAHVDLLAVHEAAALDPADLLIVGAPTHAHALSRPQTRADAANWVEKPASHLRLEPDFDGDGVREWLPTAPIPVRGFAAFDTRADMPRLFTGSAAAGIDKRLRKRGAVPLADYRSFLVDKDSALLPGQLDEAEQWGRLLGARLLESDATRT</sequence>
<evidence type="ECO:0000313" key="2">
    <source>
        <dbReference type="EMBL" id="SBS70873.1"/>
    </source>
</evidence>
<dbReference type="AlphaFoldDB" id="A0A1Y5NWX0"/>
<dbReference type="InterPro" id="IPR008254">
    <property type="entry name" value="Flavodoxin/NO_synth"/>
</dbReference>